<dbReference type="InterPro" id="IPR050593">
    <property type="entry name" value="LovG"/>
</dbReference>
<dbReference type="SUPFAM" id="SSF53474">
    <property type="entry name" value="alpha/beta-Hydrolases"/>
    <property type="match status" value="1"/>
</dbReference>
<gene>
    <name evidence="3" type="ORF">CDEST_10993</name>
</gene>
<dbReference type="EMBL" id="CP137311">
    <property type="protein sequence ID" value="WQF85979.1"/>
    <property type="molecule type" value="Genomic_DNA"/>
</dbReference>
<dbReference type="PANTHER" id="PTHR48070">
    <property type="entry name" value="ESTERASE OVCA2"/>
    <property type="match status" value="1"/>
</dbReference>
<organism evidence="3 4">
    <name type="scientific">Colletotrichum destructivum</name>
    <dbReference type="NCBI Taxonomy" id="34406"/>
    <lineage>
        <taxon>Eukaryota</taxon>
        <taxon>Fungi</taxon>
        <taxon>Dikarya</taxon>
        <taxon>Ascomycota</taxon>
        <taxon>Pezizomycotina</taxon>
        <taxon>Sordariomycetes</taxon>
        <taxon>Hypocreomycetidae</taxon>
        <taxon>Glomerellales</taxon>
        <taxon>Glomerellaceae</taxon>
        <taxon>Colletotrichum</taxon>
        <taxon>Colletotrichum destructivum species complex</taxon>
    </lineage>
</organism>
<proteinExistence type="predicted"/>
<evidence type="ECO:0000313" key="4">
    <source>
        <dbReference type="Proteomes" id="UP001322277"/>
    </source>
</evidence>
<dbReference type="PANTHER" id="PTHR48070:SF4">
    <property type="entry name" value="ESTERASE ALNB"/>
    <property type="match status" value="1"/>
</dbReference>
<dbReference type="GO" id="GO:0019748">
    <property type="term" value="P:secondary metabolic process"/>
    <property type="evidence" value="ECO:0007669"/>
    <property type="project" value="TreeGrafter"/>
</dbReference>
<reference evidence="4" key="1">
    <citation type="journal article" date="2023" name="bioRxiv">
        <title>Complete genome of the Medicago anthracnose fungus, Colletotrichum destructivum, reveals a mini-chromosome-like region within a core chromosome.</title>
        <authorList>
            <person name="Lapalu N."/>
            <person name="Simon A."/>
            <person name="Lu A."/>
            <person name="Plaumann P.-L."/>
            <person name="Amselem J."/>
            <person name="Pigne S."/>
            <person name="Auger A."/>
            <person name="Koch C."/>
            <person name="Dallery J.-F."/>
            <person name="O'Connell R.J."/>
        </authorList>
    </citation>
    <scope>NUCLEOTIDE SEQUENCE [LARGE SCALE GENOMIC DNA]</scope>
    <source>
        <strain evidence="4">CBS 520.97</strain>
    </source>
</reference>
<dbReference type="GO" id="GO:0016787">
    <property type="term" value="F:hydrolase activity"/>
    <property type="evidence" value="ECO:0007669"/>
    <property type="project" value="UniProtKB-KW"/>
</dbReference>
<name>A0AAX4IRY5_9PEZI</name>
<accession>A0AAX4IRY5</accession>
<dbReference type="GO" id="GO:0005737">
    <property type="term" value="C:cytoplasm"/>
    <property type="evidence" value="ECO:0007669"/>
    <property type="project" value="TreeGrafter"/>
</dbReference>
<keyword evidence="1 3" id="KW-0378">Hydrolase</keyword>
<keyword evidence="4" id="KW-1185">Reference proteome</keyword>
<evidence type="ECO:0000313" key="3">
    <source>
        <dbReference type="EMBL" id="WQF85979.1"/>
    </source>
</evidence>
<dbReference type="GO" id="GO:0005634">
    <property type="term" value="C:nucleus"/>
    <property type="evidence" value="ECO:0007669"/>
    <property type="project" value="TreeGrafter"/>
</dbReference>
<dbReference type="Proteomes" id="UP001322277">
    <property type="component" value="Chromosome 7"/>
</dbReference>
<dbReference type="RefSeq" id="XP_062783200.1">
    <property type="nucleotide sequence ID" value="XM_062927149.1"/>
</dbReference>
<dbReference type="KEGG" id="cdet:87947493"/>
<evidence type="ECO:0000256" key="1">
    <source>
        <dbReference type="ARBA" id="ARBA00022801"/>
    </source>
</evidence>
<dbReference type="Gene3D" id="3.40.50.1820">
    <property type="entry name" value="alpha/beta hydrolase"/>
    <property type="match status" value="1"/>
</dbReference>
<feature type="domain" description="Serine hydrolase" evidence="2">
    <location>
        <begin position="2"/>
        <end position="258"/>
    </location>
</feature>
<dbReference type="GeneID" id="87947493"/>
<dbReference type="AlphaFoldDB" id="A0AAX4IRY5"/>
<dbReference type="Pfam" id="PF03959">
    <property type="entry name" value="FSH1"/>
    <property type="match status" value="1"/>
</dbReference>
<protein>
    <submittedName>
        <fullName evidence="3">Serine hydrolase FSH, alpha/Beta hydrolase</fullName>
    </submittedName>
</protein>
<dbReference type="InterPro" id="IPR005645">
    <property type="entry name" value="FSH-like_dom"/>
</dbReference>
<dbReference type="InterPro" id="IPR029058">
    <property type="entry name" value="AB_hydrolase_fold"/>
</dbReference>
<sequence length="278" mass="30877">MRFLALHGVGSSANILESQLAGLMSSVDASYEFVLVDGHAPSHRGPGMSPALSGPFYSHTTGYTPAEIQAAHNEIAATVAELGPFDGILGFSQGASLALSYIYHQQVSGEELDFKFAVLFSSVVPFSADSTYCENEIEELCSYRRTGMIIKDLAPRQQVFNDCLVRTFQSALKIGAVLPDFNQDFFRDDGKAVPRVLHPLLLSERIRIPTVHVSGRRDFPFMHDMHEVGYQMCDPRLSKKLYHSGGHHPPKKDSEIKAVVRAIEWAVDQYYRQPPSFL</sequence>
<evidence type="ECO:0000259" key="2">
    <source>
        <dbReference type="Pfam" id="PF03959"/>
    </source>
</evidence>